<feature type="domain" description="Zinc-ribbon" evidence="1">
    <location>
        <begin position="3"/>
        <end position="96"/>
    </location>
</feature>
<dbReference type="RefSeq" id="WP_168148221.1">
    <property type="nucleotide sequence ID" value="NZ_JAAVXB010000005.1"/>
</dbReference>
<keyword evidence="3" id="KW-1185">Reference proteome</keyword>
<gene>
    <name evidence="2" type="ORF">G7Y82_11290</name>
</gene>
<organism evidence="2 3">
    <name type="scientific">Solimonas marina</name>
    <dbReference type="NCBI Taxonomy" id="2714601"/>
    <lineage>
        <taxon>Bacteria</taxon>
        <taxon>Pseudomonadati</taxon>
        <taxon>Pseudomonadota</taxon>
        <taxon>Gammaproteobacteria</taxon>
        <taxon>Nevskiales</taxon>
        <taxon>Nevskiaceae</taxon>
        <taxon>Solimonas</taxon>
    </lineage>
</organism>
<dbReference type="Pfam" id="PF15887">
    <property type="entry name" value="Peptidase_Mx"/>
    <property type="match status" value="1"/>
</dbReference>
<dbReference type="Proteomes" id="UP000653472">
    <property type="component" value="Unassembled WGS sequence"/>
</dbReference>
<dbReference type="InterPro" id="IPR011201">
    <property type="entry name" value="Zinc-ribbon_6_bact"/>
</dbReference>
<reference evidence="2" key="1">
    <citation type="submission" date="2020-03" db="EMBL/GenBank/DDBJ databases">
        <title>Solimonas marina sp. nov., isolated from deep seawater of the Pacific Ocean.</title>
        <authorList>
            <person name="Liu X."/>
            <person name="Lai Q."/>
            <person name="Sun F."/>
            <person name="Gai Y."/>
            <person name="Li G."/>
            <person name="Shao Z."/>
        </authorList>
    </citation>
    <scope>NUCLEOTIDE SEQUENCE</scope>
    <source>
        <strain evidence="2">C16B3</strain>
    </source>
</reference>
<evidence type="ECO:0000313" key="3">
    <source>
        <dbReference type="Proteomes" id="UP000653472"/>
    </source>
</evidence>
<evidence type="ECO:0000259" key="1">
    <source>
        <dbReference type="Pfam" id="PF10005"/>
    </source>
</evidence>
<proteinExistence type="predicted"/>
<dbReference type="Pfam" id="PF10005">
    <property type="entry name" value="Zn_ribbon_DZR_6"/>
    <property type="match status" value="1"/>
</dbReference>
<sequence length="359" mass="41079">MKVFYCDHCDNLIFFENTVCNRCGNTLAFLPDRRRMGTLVAEGDNRWRLAGKARRRPLYRLCGNYQTTNVCNWAVPHKDPSTLCPSCRLTRVIPNLGVPGHAEAWYRLEVAKRRLIYGLLELRLPILDRQADPKRGLAFKFLADPPPGTTGPAVMTGHAQGVITISVAEADDAEREKRRLHLHEPYRTLLGHFRHEIGHYYWDRLIAGSTRLDAFRAQFGDERADYAQALQAHYEQGPSTDWQNTHVSSYASAHPWEDWAETWAHYLHIVDTLETASACRISLRHTPVSDKTYDGQPVSDGLERDTFARLMDRWMPMTFVLNNLNRGLGLGDAYPFVLSMPVIDKLRFVHETIAAYRAD</sequence>
<comment type="caution">
    <text evidence="2">The sequence shown here is derived from an EMBL/GenBank/DDBJ whole genome shotgun (WGS) entry which is preliminary data.</text>
</comment>
<dbReference type="AlphaFoldDB" id="A0A969WAH8"/>
<protein>
    <recommendedName>
        <fullName evidence="1">Zinc-ribbon domain-containing protein</fullName>
    </recommendedName>
</protein>
<name>A0A969WAH8_9GAMM</name>
<dbReference type="EMBL" id="JAAVXB010000005">
    <property type="protein sequence ID" value="NKF22904.1"/>
    <property type="molecule type" value="Genomic_DNA"/>
</dbReference>
<accession>A0A969WAH8</accession>
<dbReference type="PIRSF" id="PIRSF012641">
    <property type="entry name" value="UCP012641"/>
    <property type="match status" value="1"/>
</dbReference>
<evidence type="ECO:0000313" key="2">
    <source>
        <dbReference type="EMBL" id="NKF22904.1"/>
    </source>
</evidence>
<dbReference type="InterPro" id="IPR031321">
    <property type="entry name" value="UCP012641"/>
</dbReference>